<sequence>MTTAAPSISPTGCLLCQAAAASISGPAATGTQHETSFHPPTSLFDNIGQPTFDLKMPEWAFRMVLRSINEDLWPGASTFNPQQCLRPNRSSTVTTQPPHFCLAVAVKLTNG</sequence>
<keyword evidence="2" id="KW-1185">Reference proteome</keyword>
<accession>A0A8H4LEJ3</accession>
<proteinExistence type="predicted"/>
<name>A0A8H4LEJ3_9HYPO</name>
<gene>
    <name evidence="1" type="ORF">FALBO_6411</name>
</gene>
<dbReference type="Proteomes" id="UP000554235">
    <property type="component" value="Unassembled WGS sequence"/>
</dbReference>
<organism evidence="1 2">
    <name type="scientific">Fusarium albosuccineum</name>
    <dbReference type="NCBI Taxonomy" id="1237068"/>
    <lineage>
        <taxon>Eukaryota</taxon>
        <taxon>Fungi</taxon>
        <taxon>Dikarya</taxon>
        <taxon>Ascomycota</taxon>
        <taxon>Pezizomycotina</taxon>
        <taxon>Sordariomycetes</taxon>
        <taxon>Hypocreomycetidae</taxon>
        <taxon>Hypocreales</taxon>
        <taxon>Nectriaceae</taxon>
        <taxon>Fusarium</taxon>
        <taxon>Fusarium decemcellulare species complex</taxon>
    </lineage>
</organism>
<protein>
    <submittedName>
        <fullName evidence="1">Uncharacterized protein</fullName>
    </submittedName>
</protein>
<evidence type="ECO:0000313" key="1">
    <source>
        <dbReference type="EMBL" id="KAF4466703.1"/>
    </source>
</evidence>
<dbReference type="EMBL" id="JAADYS010000834">
    <property type="protein sequence ID" value="KAF4466703.1"/>
    <property type="molecule type" value="Genomic_DNA"/>
</dbReference>
<evidence type="ECO:0000313" key="2">
    <source>
        <dbReference type="Proteomes" id="UP000554235"/>
    </source>
</evidence>
<reference evidence="1 2" key="1">
    <citation type="submission" date="2020-01" db="EMBL/GenBank/DDBJ databases">
        <title>Identification and distribution of gene clusters putatively required for synthesis of sphingolipid metabolism inhibitors in phylogenetically diverse species of the filamentous fungus Fusarium.</title>
        <authorList>
            <person name="Kim H.-S."/>
            <person name="Busman M."/>
            <person name="Brown D.W."/>
            <person name="Divon H."/>
            <person name="Uhlig S."/>
            <person name="Proctor R.H."/>
        </authorList>
    </citation>
    <scope>NUCLEOTIDE SEQUENCE [LARGE SCALE GENOMIC DNA]</scope>
    <source>
        <strain evidence="1 2">NRRL 20459</strain>
    </source>
</reference>
<dbReference type="AlphaFoldDB" id="A0A8H4LEJ3"/>
<comment type="caution">
    <text evidence="1">The sequence shown here is derived from an EMBL/GenBank/DDBJ whole genome shotgun (WGS) entry which is preliminary data.</text>
</comment>